<accession>A0A6J7X6A9</accession>
<dbReference type="InterPro" id="IPR009010">
    <property type="entry name" value="Asp_de-COase-like_dom_sf"/>
</dbReference>
<name>A0A6J7X6A9_9CAUD</name>
<feature type="region of interest" description="Disordered" evidence="1">
    <location>
        <begin position="508"/>
        <end position="551"/>
    </location>
</feature>
<evidence type="ECO:0000256" key="1">
    <source>
        <dbReference type="SAM" id="MobiDB-lite"/>
    </source>
</evidence>
<proteinExistence type="predicted"/>
<dbReference type="EMBL" id="LR798360">
    <property type="protein sequence ID" value="CAB5226362.1"/>
    <property type="molecule type" value="Genomic_DNA"/>
</dbReference>
<evidence type="ECO:0000313" key="2">
    <source>
        <dbReference type="EMBL" id="CAB5226362.1"/>
    </source>
</evidence>
<organism evidence="2">
    <name type="scientific">uncultured Caudovirales phage</name>
    <dbReference type="NCBI Taxonomy" id="2100421"/>
    <lineage>
        <taxon>Viruses</taxon>
        <taxon>Duplodnaviria</taxon>
        <taxon>Heunggongvirae</taxon>
        <taxon>Uroviricota</taxon>
        <taxon>Caudoviricetes</taxon>
        <taxon>Peduoviridae</taxon>
        <taxon>Maltschvirus</taxon>
        <taxon>Maltschvirus maltsch</taxon>
    </lineage>
</organism>
<sequence length="551" mass="59602">MRQPNTNEITVAPNITDLDATNSFELLSNDTTLRQALPPETISDSEISAAIDYRNTFKQGDVITALNVFFSNINNVYFKQADFSIENILYWYQKLKNSNKEITSYRSQVSYYGDNILNNQLPSISRFSSNTYNSGSFSYDSYFDNVSDSIGIIANSKYLQLDSTLPLFDINQEYYGVPVPYSASLENKISANTRNVMYDLSQKTTTYMRHNLMGVGYTNLTLQQNLAADASTSHGLNLINDLPTFVTINESLGMLKDKLASMFAEAKIFGFIQYVSNIANQTAMNLRDVFPVASDDKDFMVITSEERANASQAIRDQEVNDALAEQALYTQQQNFELAGSNIYGNLQPLNTGASSNSPLDATSTVTPDGAVVPGTGGSKFVNGKLLGDGTGGVPDSNELGSAVTLEGKLRVDTDGAPGNPYNDPDWQPETSLRLNGTPVDASKVPYVVVSPDAQKAHGIKTGDWALVTNQSNKQQVWARVADVGPRGASAGEMSAAAATALGVRVGNKGYPSSEPKMSVSYYPNSRSVTGRSSTSQQYVAGSTTPPTPGSA</sequence>
<protein>
    <submittedName>
        <fullName evidence="2">Molybdopterin dinucleotide-binding domain containing protein</fullName>
    </submittedName>
</protein>
<gene>
    <name evidence="2" type="ORF">UFOVP760_139</name>
</gene>
<reference evidence="2" key="1">
    <citation type="submission" date="2020-05" db="EMBL/GenBank/DDBJ databases">
        <authorList>
            <person name="Chiriac C."/>
            <person name="Salcher M."/>
            <person name="Ghai R."/>
            <person name="Kavagutti S V."/>
        </authorList>
    </citation>
    <scope>NUCLEOTIDE SEQUENCE</scope>
</reference>
<feature type="compositionally biased region" description="Polar residues" evidence="1">
    <location>
        <begin position="521"/>
        <end position="544"/>
    </location>
</feature>
<dbReference type="SUPFAM" id="SSF50692">
    <property type="entry name" value="ADC-like"/>
    <property type="match status" value="1"/>
</dbReference>